<dbReference type="GO" id="GO:0016020">
    <property type="term" value="C:membrane"/>
    <property type="evidence" value="ECO:0007669"/>
    <property type="project" value="InterPro"/>
</dbReference>
<dbReference type="InterPro" id="IPR018303">
    <property type="entry name" value="ATPase_P-typ_P_site"/>
</dbReference>
<evidence type="ECO:0000313" key="17">
    <source>
        <dbReference type="Proteomes" id="UP000193920"/>
    </source>
</evidence>
<dbReference type="SUPFAM" id="SSF81653">
    <property type="entry name" value="Calcium ATPase, transduction domain A"/>
    <property type="match status" value="1"/>
</dbReference>
<keyword evidence="17" id="KW-1185">Reference proteome</keyword>
<dbReference type="InterPro" id="IPR044492">
    <property type="entry name" value="P_typ_ATPase_HD_dom"/>
</dbReference>
<evidence type="ECO:0000256" key="7">
    <source>
        <dbReference type="ARBA" id="ARBA00022837"/>
    </source>
</evidence>
<sequence length="910" mass="100085">MTESIPLVPVISVASNPTYDPFPIKSKNDIYSVDPKKDGKLINDDNRKNNEDNVENSTKKKKVSPSLHASLRTIEQVVTEQNTDLEKGLTVQEADFRLKLNGPNLLEPEDEETLIGKFIEQFKDPLIMLLLGSATISILMGQFSDALSILLAILIVLTVAFVQEYRSEKSLEALNQLVPNYCHVIRHGQLSSMLGNDLVPGDIVRFSIGDRIPADVRITTAVDLEIDESSLTGETKPCLKNTEAISRDTPEINLAERKNIAFMGTLVRNGYGIGIVIGTGKNTEFGKQLSAFSIGIILVIILIGIIQGKNWLEMFNVGVSLAVAAIPEGLPVCVTVTLALGVLKMAKKNAIVKKLPAVESLGSVNVICVDKTGTLTMNKMTVTKVYTAAQDELIDIEGKSYENLPQSIFHPAVKILSRIGNLCNNAHISNGEHLGQPTEVALLEFGNLLNIRDERPVYPRISENAFNFETKWMSVTCKTEMDKEIIFAKGASEPIMSRCTTFYVSEDNLQPLTEDYKNKINSIAQQIASQGLRVLFMAMGSSINELTLVGFIAMYDPPRIGVGNAINTVMDSGVKIVMITGDSEGTAISIAQKLNIMDSVGTGYYMSGSEIDGLSEDELRRVVPTISIFYRTTPKHKMAIVKALQANDLVVAMTGDGVNDAPALRLADIGISMGKSGTDVSKEAADMILVNDEFSTICNAIEEGKGIFYNIQNFLCFQLSTCIAALALVALSTLLNLPNPLNAMQFYILSVDKDVMKQPPRNKHDSIIDRKFLYKVSLSSFVVLCSTLHIFHHSMDGNQITAYTNTMTFTGFVFCDIFNSLACRSSKKSIFKIGLFSNQAFIWAAGLSLLGTFAVVYIPFFQQIFQTEPLTLHDLLHLTCIACGVLVFDEVRKFVISIREQKHIKEYELV</sequence>
<evidence type="ECO:0000256" key="1">
    <source>
        <dbReference type="ARBA" id="ARBA00004127"/>
    </source>
</evidence>
<dbReference type="InterPro" id="IPR036412">
    <property type="entry name" value="HAD-like_sf"/>
</dbReference>
<keyword evidence="4" id="KW-0109">Calcium transport</keyword>
<keyword evidence="3" id="KW-0813">Transport</keyword>
<keyword evidence="9" id="KW-1278">Translocase</keyword>
<evidence type="ECO:0000256" key="14">
    <source>
        <dbReference type="SAM" id="Phobius"/>
    </source>
</evidence>
<evidence type="ECO:0000259" key="15">
    <source>
        <dbReference type="SMART" id="SM00831"/>
    </source>
</evidence>
<dbReference type="InterPro" id="IPR059000">
    <property type="entry name" value="ATPase_P-type_domA"/>
</dbReference>
<feature type="transmembrane region" description="Helical" evidence="14">
    <location>
        <begin position="717"/>
        <end position="737"/>
    </location>
</feature>
<evidence type="ECO:0000313" key="16">
    <source>
        <dbReference type="EMBL" id="ORY72635.1"/>
    </source>
</evidence>
<dbReference type="SUPFAM" id="SSF81660">
    <property type="entry name" value="Metal cation-transporting ATPase, ATP-binding domain N"/>
    <property type="match status" value="1"/>
</dbReference>
<dbReference type="InterPro" id="IPR004014">
    <property type="entry name" value="ATPase_P-typ_cation-transptr_N"/>
</dbReference>
<dbReference type="SUPFAM" id="SSF81665">
    <property type="entry name" value="Calcium ATPase, transmembrane domain M"/>
    <property type="match status" value="1"/>
</dbReference>
<gene>
    <name evidence="16" type="ORF">LY90DRAFT_522778</name>
</gene>
<dbReference type="Pfam" id="PF00689">
    <property type="entry name" value="Cation_ATPase_C"/>
    <property type="match status" value="1"/>
</dbReference>
<organism evidence="16 17">
    <name type="scientific">Neocallimastix californiae</name>
    <dbReference type="NCBI Taxonomy" id="1754190"/>
    <lineage>
        <taxon>Eukaryota</taxon>
        <taxon>Fungi</taxon>
        <taxon>Fungi incertae sedis</taxon>
        <taxon>Chytridiomycota</taxon>
        <taxon>Chytridiomycota incertae sedis</taxon>
        <taxon>Neocallimastigomycetes</taxon>
        <taxon>Neocallimastigales</taxon>
        <taxon>Neocallimastigaceae</taxon>
        <taxon>Neocallimastix</taxon>
    </lineage>
</organism>
<feature type="region of interest" description="Disordered" evidence="13">
    <location>
        <begin position="35"/>
        <end position="62"/>
    </location>
</feature>
<comment type="subcellular location">
    <subcellularLocation>
        <location evidence="1">Endomembrane system</location>
        <topology evidence="1">Multi-pass membrane protein</topology>
    </subcellularLocation>
</comment>
<evidence type="ECO:0000256" key="2">
    <source>
        <dbReference type="ARBA" id="ARBA00012790"/>
    </source>
</evidence>
<keyword evidence="12 14" id="KW-0472">Membrane</keyword>
<feature type="domain" description="Cation-transporting P-type ATPase N-terminal" evidence="15">
    <location>
        <begin position="68"/>
        <end position="142"/>
    </location>
</feature>
<dbReference type="Pfam" id="PF00122">
    <property type="entry name" value="E1-E2_ATPase"/>
    <property type="match status" value="1"/>
</dbReference>
<evidence type="ECO:0000256" key="9">
    <source>
        <dbReference type="ARBA" id="ARBA00022967"/>
    </source>
</evidence>
<keyword evidence="6" id="KW-0547">Nucleotide-binding</keyword>
<dbReference type="STRING" id="1754190.A0A1Y2EP49"/>
<dbReference type="PANTHER" id="PTHR42861">
    <property type="entry name" value="CALCIUM-TRANSPORTING ATPASE"/>
    <property type="match status" value="1"/>
</dbReference>
<dbReference type="InterPro" id="IPR023299">
    <property type="entry name" value="ATPase_P-typ_cyto_dom_N"/>
</dbReference>
<evidence type="ECO:0000256" key="4">
    <source>
        <dbReference type="ARBA" id="ARBA00022568"/>
    </source>
</evidence>
<keyword evidence="11" id="KW-0406">Ion transport</keyword>
<reference evidence="16 17" key="1">
    <citation type="submission" date="2016-08" db="EMBL/GenBank/DDBJ databases">
        <title>A Parts List for Fungal Cellulosomes Revealed by Comparative Genomics.</title>
        <authorList>
            <consortium name="DOE Joint Genome Institute"/>
            <person name="Haitjema C.H."/>
            <person name="Gilmore S.P."/>
            <person name="Henske J.K."/>
            <person name="Solomon K.V."/>
            <person name="De Groot R."/>
            <person name="Kuo A."/>
            <person name="Mondo S.J."/>
            <person name="Salamov A.A."/>
            <person name="Labutti K."/>
            <person name="Zhao Z."/>
            <person name="Chiniquy J."/>
            <person name="Barry K."/>
            <person name="Brewer H.M."/>
            <person name="Purvine S.O."/>
            <person name="Wright A.T."/>
            <person name="Boxma B."/>
            <person name="Van Alen T."/>
            <person name="Hackstein J.H."/>
            <person name="Baker S.E."/>
            <person name="Grigoriev I.V."/>
            <person name="O'Malley M.A."/>
        </authorList>
    </citation>
    <scope>NUCLEOTIDE SEQUENCE [LARGE SCALE GENOMIC DNA]</scope>
    <source>
        <strain evidence="16 17">G1</strain>
    </source>
</reference>
<dbReference type="GO" id="GO:0005388">
    <property type="term" value="F:P-type calcium transporter activity"/>
    <property type="evidence" value="ECO:0007669"/>
    <property type="project" value="UniProtKB-EC"/>
</dbReference>
<dbReference type="Gene3D" id="2.70.150.10">
    <property type="entry name" value="Calcium-transporting ATPase, cytoplasmic transduction domain A"/>
    <property type="match status" value="1"/>
</dbReference>
<dbReference type="InterPro" id="IPR001757">
    <property type="entry name" value="P_typ_ATPase"/>
</dbReference>
<dbReference type="Pfam" id="PF00690">
    <property type="entry name" value="Cation_ATPase_N"/>
    <property type="match status" value="1"/>
</dbReference>
<feature type="transmembrane region" description="Helical" evidence="14">
    <location>
        <begin position="835"/>
        <end position="858"/>
    </location>
</feature>
<dbReference type="OrthoDB" id="3352408at2759"/>
<feature type="compositionally biased region" description="Basic and acidic residues" evidence="13">
    <location>
        <begin position="35"/>
        <end position="51"/>
    </location>
</feature>
<proteinExistence type="predicted"/>
<keyword evidence="7" id="KW-0106">Calcium</keyword>
<dbReference type="SFLD" id="SFLDS00003">
    <property type="entry name" value="Haloacid_Dehalogenase"/>
    <property type="match status" value="1"/>
</dbReference>
<evidence type="ECO:0000256" key="6">
    <source>
        <dbReference type="ARBA" id="ARBA00022741"/>
    </source>
</evidence>
<dbReference type="Gene3D" id="3.40.50.1000">
    <property type="entry name" value="HAD superfamily/HAD-like"/>
    <property type="match status" value="1"/>
</dbReference>
<dbReference type="Gene3D" id="3.40.1110.10">
    <property type="entry name" value="Calcium-transporting ATPase, cytoplasmic domain N"/>
    <property type="match status" value="1"/>
</dbReference>
<keyword evidence="5 14" id="KW-0812">Transmembrane</keyword>
<keyword evidence="8" id="KW-0067">ATP-binding</keyword>
<dbReference type="GO" id="GO:0012505">
    <property type="term" value="C:endomembrane system"/>
    <property type="evidence" value="ECO:0007669"/>
    <property type="project" value="UniProtKB-SubCell"/>
</dbReference>
<feature type="transmembrane region" description="Helical" evidence="14">
    <location>
        <begin position="319"/>
        <end position="343"/>
    </location>
</feature>
<evidence type="ECO:0000256" key="11">
    <source>
        <dbReference type="ARBA" id="ARBA00023065"/>
    </source>
</evidence>
<dbReference type="PRINTS" id="PR00119">
    <property type="entry name" value="CATATPASE"/>
</dbReference>
<dbReference type="Pfam" id="PF13246">
    <property type="entry name" value="Cation_ATPase"/>
    <property type="match status" value="1"/>
</dbReference>
<dbReference type="GO" id="GO:0005524">
    <property type="term" value="F:ATP binding"/>
    <property type="evidence" value="ECO:0007669"/>
    <property type="project" value="UniProtKB-KW"/>
</dbReference>
<dbReference type="GO" id="GO:0016887">
    <property type="term" value="F:ATP hydrolysis activity"/>
    <property type="evidence" value="ECO:0007669"/>
    <property type="project" value="InterPro"/>
</dbReference>
<dbReference type="SUPFAM" id="SSF56784">
    <property type="entry name" value="HAD-like"/>
    <property type="match status" value="1"/>
</dbReference>
<feature type="transmembrane region" description="Helical" evidence="14">
    <location>
        <begin position="289"/>
        <end position="307"/>
    </location>
</feature>
<evidence type="ECO:0000256" key="8">
    <source>
        <dbReference type="ARBA" id="ARBA00022840"/>
    </source>
</evidence>
<protein>
    <recommendedName>
        <fullName evidence="2">P-type Ca(2+) transporter</fullName>
        <ecNumber evidence="2">7.2.2.10</ecNumber>
    </recommendedName>
</protein>
<dbReference type="InterPro" id="IPR008250">
    <property type="entry name" value="ATPase_P-typ_transduc_dom_A_sf"/>
</dbReference>
<feature type="transmembrane region" description="Helical" evidence="14">
    <location>
        <begin position="149"/>
        <end position="165"/>
    </location>
</feature>
<dbReference type="NCBIfam" id="TIGR01494">
    <property type="entry name" value="ATPase_P-type"/>
    <property type="match status" value="2"/>
</dbReference>
<dbReference type="AlphaFoldDB" id="A0A1Y2EP49"/>
<dbReference type="PROSITE" id="PS00154">
    <property type="entry name" value="ATPASE_E1_E2"/>
    <property type="match status" value="1"/>
</dbReference>
<accession>A0A1Y2EP49</accession>
<dbReference type="EC" id="7.2.2.10" evidence="2"/>
<dbReference type="SMART" id="SM00831">
    <property type="entry name" value="Cation_ATPase_N"/>
    <property type="match status" value="1"/>
</dbReference>
<feature type="transmembrane region" description="Helical" evidence="14">
    <location>
        <begin position="803"/>
        <end position="823"/>
    </location>
</feature>
<dbReference type="InterPro" id="IPR023298">
    <property type="entry name" value="ATPase_P-typ_TM_dom_sf"/>
</dbReference>
<evidence type="ECO:0000256" key="10">
    <source>
        <dbReference type="ARBA" id="ARBA00022989"/>
    </source>
</evidence>
<dbReference type="InterPro" id="IPR023214">
    <property type="entry name" value="HAD_sf"/>
</dbReference>
<keyword evidence="10 14" id="KW-1133">Transmembrane helix</keyword>
<evidence type="ECO:0000256" key="5">
    <source>
        <dbReference type="ARBA" id="ARBA00022692"/>
    </source>
</evidence>
<dbReference type="PRINTS" id="PR00120">
    <property type="entry name" value="HATPASE"/>
</dbReference>
<evidence type="ECO:0000256" key="13">
    <source>
        <dbReference type="SAM" id="MobiDB-lite"/>
    </source>
</evidence>
<dbReference type="SFLD" id="SFLDF00027">
    <property type="entry name" value="p-type_atpase"/>
    <property type="match status" value="1"/>
</dbReference>
<dbReference type="InterPro" id="IPR006068">
    <property type="entry name" value="ATPase_P-typ_cation-transptr_C"/>
</dbReference>
<dbReference type="Proteomes" id="UP000193920">
    <property type="component" value="Unassembled WGS sequence"/>
</dbReference>
<evidence type="ECO:0000256" key="3">
    <source>
        <dbReference type="ARBA" id="ARBA00022448"/>
    </source>
</evidence>
<name>A0A1Y2EP49_9FUNG</name>
<dbReference type="FunFam" id="2.70.150.10:FF:000008">
    <property type="entry name" value="Calcium-transporting ATPase"/>
    <property type="match status" value="1"/>
</dbReference>
<evidence type="ECO:0000256" key="12">
    <source>
        <dbReference type="ARBA" id="ARBA00023136"/>
    </source>
</evidence>
<dbReference type="Gene3D" id="1.20.1110.10">
    <property type="entry name" value="Calcium-transporting ATPase, transmembrane domain"/>
    <property type="match status" value="2"/>
</dbReference>
<dbReference type="EMBL" id="MCOG01000038">
    <property type="protein sequence ID" value="ORY72635.1"/>
    <property type="molecule type" value="Genomic_DNA"/>
</dbReference>
<dbReference type="SFLD" id="SFLDG00002">
    <property type="entry name" value="C1.7:_P-type_atpase_like"/>
    <property type="match status" value="1"/>
</dbReference>
<comment type="caution">
    <text evidence="16">The sequence shown here is derived from an EMBL/GenBank/DDBJ whole genome shotgun (WGS) entry which is preliminary data.</text>
</comment>